<evidence type="ECO:0000256" key="15">
    <source>
        <dbReference type="ARBA" id="ARBA00059072"/>
    </source>
</evidence>
<dbReference type="GO" id="GO:0005509">
    <property type="term" value="F:calcium ion binding"/>
    <property type="evidence" value="ECO:0007669"/>
    <property type="project" value="UniProtKB-UniRule"/>
</dbReference>
<dbReference type="GO" id="GO:0005576">
    <property type="term" value="C:extracellular region"/>
    <property type="evidence" value="ECO:0007669"/>
    <property type="project" value="UniProtKB-SubCell"/>
</dbReference>
<feature type="compositionally biased region" description="Basic residues" evidence="20">
    <location>
        <begin position="762"/>
        <end position="771"/>
    </location>
</feature>
<dbReference type="Ensembl" id="ENSCSET00000020420.1">
    <property type="protein sequence ID" value="ENSCSEP00000020171.1"/>
    <property type="gene ID" value="ENSCSEG00000012882.1"/>
</dbReference>
<evidence type="ECO:0000256" key="1">
    <source>
        <dbReference type="ARBA" id="ARBA00004251"/>
    </source>
</evidence>
<dbReference type="SUPFAM" id="SSF49313">
    <property type="entry name" value="Cadherin-like"/>
    <property type="match status" value="5"/>
</dbReference>
<dbReference type="GO" id="GO:0005886">
    <property type="term" value="C:plasma membrane"/>
    <property type="evidence" value="ECO:0007669"/>
    <property type="project" value="UniProtKB-SubCell"/>
</dbReference>
<sequence>MLLPLLLVLVLCSESHSSESSSITIQYQVQEEQIPGTQVGRLLDDLRRRDEVGPLEDFQVVENGRALPFTVSTRDGVVSTQGRLDREALCRGSDLCEVAFSVLYRKSGAMNCLRVHVEVMDLNDHSPTFPSTLQEVEISETASLRMRIPLDRAVDPDAGPNGLQTYSLSVNQHFALDVTVGPEGTKQAELVVIKALDREVESSFNLTLVAWDKGNPPKSGSTIVRIIIQDSNDNSPTFENSTPTVELPEDTARGTTIINLKATDPDQGANGEVEYLLSKHTRLEVQRLFYVDPHSGAVSLRAPLDYEAHPSYEVVIQARDQGPNAIPSHCKLHVKLTDVNDNAPRIHMTWTPPESPAATVLEGARIDTFLALVMVSDADSGNNGRVTVRIEQGSGPFRLKHIQGDNYMIVTDGQLDREKVMQYNIILLAQDHGEPSLSSVKQLPVHVLDENDNAPVFTKSHYRITVKENNVAGYHALKVEANDVDLNLGGRVSYFIYNSNSINNTQSFSVHPTSGVISINHPLDYEESKSYSFIVEAVDHGHPRLTSTATVQIDLEDVNDNYPVIKEPKPKNDVVSLSVPVNADRGEIVTELGKEMEDMLSDMAISPPVGKEHTGFLASTIEAEDADSGINSELQYFISHGNPRGLFVLDQVTGQLFVNTTNATELIGKTFKMDVSVSDKGTPSLTTKVSLEVTFINLKDHLKNSSPGNSGQLSFTMMIAVCLGATCLLLLFAIALVTTLCRPEKRDNRAYNCRQAESTYTRHPRRPQKNIRKSDIQLIPVIRGRKEESSEDDSEAQPLSPPPALSVEQQKEREYNLMPSILNTSFHSQGYPEGETTQPVTHHCRTLRKPGNIELDGSSLLPLTPASSYQTLTRKTRNTSSSSSTSYSSTLKRKTQPKKEEADQACMGSQATLRRPKTSESQGIRDAEHRQMLRNLVRLSMAAFGDSIELSSASPEVQQISQLLSLLRQGQLQPRPNFRGNKYSHRNRYGGQDCSDWQSTKDSGHGESEAGDVDWEAGRDSPIDPQLEEGLNNLLNNPDDVFSEVSDPAWMARLSLPLTGDYHDNVFVPNGPPSSESEQRPRDCLDSSSFSTFGKTPEKDGPLGGALLSEVSTLFEMLMTQKADAHPGPRPEVLYRLSAAYRRSLGLDGSGATAAAGGGNAARGAGNAEKRSGLATTSELCQEM</sequence>
<dbReference type="FunCoup" id="A0A3P8W3J6">
    <property type="interactions" value="679"/>
</dbReference>
<dbReference type="FunFam" id="2.60.40.60:FF:000002">
    <property type="entry name" value="Protocadherin alpha 2"/>
    <property type="match status" value="1"/>
</dbReference>
<keyword evidence="13 21" id="KW-0472">Membrane</keyword>
<feature type="region of interest" description="Disordered" evidence="20">
    <location>
        <begin position="1150"/>
        <end position="1184"/>
    </location>
</feature>
<dbReference type="InterPro" id="IPR015919">
    <property type="entry name" value="Cadherin-like_sf"/>
</dbReference>
<dbReference type="InterPro" id="IPR050174">
    <property type="entry name" value="Protocadherin/Cadherin-CA"/>
</dbReference>
<feature type="compositionally biased region" description="Polar residues" evidence="20">
    <location>
        <begin position="1174"/>
        <end position="1184"/>
    </location>
</feature>
<evidence type="ECO:0000256" key="11">
    <source>
        <dbReference type="ARBA" id="ARBA00022949"/>
    </source>
</evidence>
<organism evidence="24 25">
    <name type="scientific">Cynoglossus semilaevis</name>
    <name type="common">Tongue sole</name>
    <dbReference type="NCBI Taxonomy" id="244447"/>
    <lineage>
        <taxon>Eukaryota</taxon>
        <taxon>Metazoa</taxon>
        <taxon>Chordata</taxon>
        <taxon>Craniata</taxon>
        <taxon>Vertebrata</taxon>
        <taxon>Euteleostomi</taxon>
        <taxon>Actinopterygii</taxon>
        <taxon>Neopterygii</taxon>
        <taxon>Teleostei</taxon>
        <taxon>Neoteleostei</taxon>
        <taxon>Acanthomorphata</taxon>
        <taxon>Carangaria</taxon>
        <taxon>Pleuronectiformes</taxon>
        <taxon>Pleuronectoidei</taxon>
        <taxon>Cynoglossidae</taxon>
        <taxon>Cynoglossinae</taxon>
        <taxon>Cynoglossus</taxon>
    </lineage>
</organism>
<dbReference type="InterPro" id="IPR013164">
    <property type="entry name" value="Cadherin_N"/>
</dbReference>
<keyword evidence="9 19" id="KW-0106">Calcium</keyword>
<comment type="subcellular location">
    <subcellularLocation>
        <location evidence="2">Cell junction</location>
    </subcellularLocation>
    <subcellularLocation>
        <location evidence="1">Cell membrane</location>
        <topology evidence="1">Single-pass type I membrane protein</topology>
    </subcellularLocation>
    <subcellularLocation>
        <location evidence="3">Secreted</location>
    </subcellularLocation>
</comment>
<evidence type="ECO:0000256" key="9">
    <source>
        <dbReference type="ARBA" id="ARBA00022837"/>
    </source>
</evidence>
<evidence type="ECO:0000256" key="2">
    <source>
        <dbReference type="ARBA" id="ARBA00004282"/>
    </source>
</evidence>
<dbReference type="KEGG" id="csem:103391085"/>
<dbReference type="InParanoid" id="A0A3P8W3J6"/>
<feature type="chain" id="PRO_5018119666" description="Protocadherin-12" evidence="22">
    <location>
        <begin position="21"/>
        <end position="1184"/>
    </location>
</feature>
<dbReference type="SMART" id="SM00112">
    <property type="entry name" value="CA"/>
    <property type="match status" value="6"/>
</dbReference>
<dbReference type="GO" id="GO:0070161">
    <property type="term" value="C:anchoring junction"/>
    <property type="evidence" value="ECO:0007669"/>
    <property type="project" value="UniProtKB-SubCell"/>
</dbReference>
<dbReference type="AlphaFoldDB" id="A0A3P8W3J6"/>
<reference evidence="24" key="3">
    <citation type="submission" date="2025-09" db="UniProtKB">
        <authorList>
            <consortium name="Ensembl"/>
        </authorList>
    </citation>
    <scope>IDENTIFICATION</scope>
</reference>
<evidence type="ECO:0000256" key="8">
    <source>
        <dbReference type="ARBA" id="ARBA00022737"/>
    </source>
</evidence>
<dbReference type="PROSITE" id="PS00232">
    <property type="entry name" value="CADHERIN_1"/>
    <property type="match status" value="3"/>
</dbReference>
<evidence type="ECO:0000256" key="18">
    <source>
        <dbReference type="ARBA" id="ARBA00082901"/>
    </source>
</evidence>
<dbReference type="GO" id="GO:0009653">
    <property type="term" value="P:anatomical structure morphogenesis"/>
    <property type="evidence" value="ECO:0007669"/>
    <property type="project" value="UniProtKB-ARBA"/>
</dbReference>
<dbReference type="PANTHER" id="PTHR24028:SF42">
    <property type="entry name" value="PROTOCADHERIN-12"/>
    <property type="match status" value="1"/>
</dbReference>
<keyword evidence="25" id="KW-1185">Reference proteome</keyword>
<keyword evidence="5" id="KW-0964">Secreted</keyword>
<dbReference type="FunFam" id="2.60.40.60:FF:000020">
    <property type="entry name" value="Dachsous cadherin-related 1b"/>
    <property type="match status" value="1"/>
</dbReference>
<evidence type="ECO:0000256" key="22">
    <source>
        <dbReference type="SAM" id="SignalP"/>
    </source>
</evidence>
<evidence type="ECO:0000256" key="16">
    <source>
        <dbReference type="ARBA" id="ARBA00072301"/>
    </source>
</evidence>
<keyword evidence="10" id="KW-0130">Cell adhesion</keyword>
<evidence type="ECO:0000256" key="14">
    <source>
        <dbReference type="ARBA" id="ARBA00023180"/>
    </source>
</evidence>
<keyword evidence="8" id="KW-0677">Repeat</keyword>
<keyword evidence="14" id="KW-0325">Glycoprotein</keyword>
<keyword evidence="6 21" id="KW-0812">Transmembrane</keyword>
<feature type="domain" description="Cadherin" evidence="23">
    <location>
        <begin position="239"/>
        <end position="346"/>
    </location>
</feature>
<dbReference type="InterPro" id="IPR002126">
    <property type="entry name" value="Cadherin-like_dom"/>
</dbReference>
<keyword evidence="7 22" id="KW-0732">Signal</keyword>
<evidence type="ECO:0000256" key="17">
    <source>
        <dbReference type="ARBA" id="ARBA00078833"/>
    </source>
</evidence>
<dbReference type="GeneID" id="103391085"/>
<feature type="signal peptide" evidence="22">
    <location>
        <begin position="1"/>
        <end position="20"/>
    </location>
</feature>
<evidence type="ECO:0000256" key="6">
    <source>
        <dbReference type="ARBA" id="ARBA00022692"/>
    </source>
</evidence>
<feature type="region of interest" description="Disordered" evidence="20">
    <location>
        <begin position="755"/>
        <end position="810"/>
    </location>
</feature>
<evidence type="ECO:0000256" key="5">
    <source>
        <dbReference type="ARBA" id="ARBA00022525"/>
    </source>
</evidence>
<feature type="region of interest" description="Disordered" evidence="20">
    <location>
        <begin position="973"/>
        <end position="1028"/>
    </location>
</feature>
<keyword evidence="4" id="KW-1003">Cell membrane</keyword>
<dbReference type="OrthoDB" id="6252479at2759"/>
<comment type="function">
    <text evidence="15">Cellular adhesion molecule that may play an important role in cell-cell interactions at interendothelial junctions. Acts as a regulator of cell migration, probably via increasing cell-cell adhesion. Promotes homotypic calcium-dependent aggregation and adhesion and clusters at intercellular junctions. Unable to bind to catenins, weakly associates with the cytoskeleton.</text>
</comment>
<accession>A0A3P8W3J6</accession>
<evidence type="ECO:0000313" key="24">
    <source>
        <dbReference type="Ensembl" id="ENSCSEP00000020171.1"/>
    </source>
</evidence>
<evidence type="ECO:0000256" key="7">
    <source>
        <dbReference type="ARBA" id="ARBA00022729"/>
    </source>
</evidence>
<feature type="transmembrane region" description="Helical" evidence="21">
    <location>
        <begin position="715"/>
        <end position="741"/>
    </location>
</feature>
<evidence type="ECO:0000256" key="13">
    <source>
        <dbReference type="ARBA" id="ARBA00023136"/>
    </source>
</evidence>
<dbReference type="STRING" id="244447.ENSCSEP00000020171"/>
<proteinExistence type="predicted"/>
<protein>
    <recommendedName>
        <fullName evidence="16">Protocadherin-12</fullName>
    </recommendedName>
    <alternativeName>
        <fullName evidence="18">Vascular cadherin-2</fullName>
    </alternativeName>
    <alternativeName>
        <fullName evidence="17">Vascular endothelial cadherin-2</fullName>
    </alternativeName>
</protein>
<dbReference type="FunFam" id="2.60.40.60:FF:000007">
    <property type="entry name" value="Protocadherin alpha 2"/>
    <property type="match status" value="1"/>
</dbReference>
<evidence type="ECO:0000256" key="19">
    <source>
        <dbReference type="PROSITE-ProRule" id="PRU00043"/>
    </source>
</evidence>
<dbReference type="CTD" id="51294"/>
<keyword evidence="12 21" id="KW-1133">Transmembrane helix</keyword>
<feature type="region of interest" description="Disordered" evidence="20">
    <location>
        <begin position="1065"/>
        <end position="1105"/>
    </location>
</feature>
<feature type="domain" description="Cadherin" evidence="23">
    <location>
        <begin position="21"/>
        <end position="129"/>
    </location>
</feature>
<dbReference type="GO" id="GO:0007156">
    <property type="term" value="P:homophilic cell adhesion via plasma membrane adhesion molecules"/>
    <property type="evidence" value="ECO:0007669"/>
    <property type="project" value="InterPro"/>
</dbReference>
<evidence type="ECO:0000256" key="10">
    <source>
        <dbReference type="ARBA" id="ARBA00022889"/>
    </source>
</evidence>
<reference evidence="24 25" key="1">
    <citation type="journal article" date="2014" name="Nat. Genet.">
        <title>Whole-genome sequence of a flatfish provides insights into ZW sex chromosome evolution and adaptation to a benthic lifestyle.</title>
        <authorList>
            <person name="Chen S."/>
            <person name="Zhang G."/>
            <person name="Shao C."/>
            <person name="Huang Q."/>
            <person name="Liu G."/>
            <person name="Zhang P."/>
            <person name="Song W."/>
            <person name="An N."/>
            <person name="Chalopin D."/>
            <person name="Volff J.N."/>
            <person name="Hong Y."/>
            <person name="Li Q."/>
            <person name="Sha Z."/>
            <person name="Zhou H."/>
            <person name="Xie M."/>
            <person name="Yu Q."/>
            <person name="Liu Y."/>
            <person name="Xiang H."/>
            <person name="Wang N."/>
            <person name="Wu K."/>
            <person name="Yang C."/>
            <person name="Zhou Q."/>
            <person name="Liao X."/>
            <person name="Yang L."/>
            <person name="Hu Q."/>
            <person name="Zhang J."/>
            <person name="Meng L."/>
            <person name="Jin L."/>
            <person name="Tian Y."/>
            <person name="Lian J."/>
            <person name="Yang J."/>
            <person name="Miao G."/>
            <person name="Liu S."/>
            <person name="Liang Z."/>
            <person name="Yan F."/>
            <person name="Li Y."/>
            <person name="Sun B."/>
            <person name="Zhang H."/>
            <person name="Zhang J."/>
            <person name="Zhu Y."/>
            <person name="Du M."/>
            <person name="Zhao Y."/>
            <person name="Schartl M."/>
            <person name="Tang Q."/>
            <person name="Wang J."/>
        </authorList>
    </citation>
    <scope>NUCLEOTIDE SEQUENCE</scope>
</reference>
<dbReference type="RefSeq" id="XP_008325440.1">
    <property type="nucleotide sequence ID" value="XM_008327218.3"/>
</dbReference>
<dbReference type="CDD" id="cd11304">
    <property type="entry name" value="Cadherin_repeat"/>
    <property type="match status" value="6"/>
</dbReference>
<evidence type="ECO:0000256" key="12">
    <source>
        <dbReference type="ARBA" id="ARBA00022989"/>
    </source>
</evidence>
<dbReference type="Proteomes" id="UP000265120">
    <property type="component" value="Chromosome 15"/>
</dbReference>
<dbReference type="InterPro" id="IPR020894">
    <property type="entry name" value="Cadherin_CS"/>
</dbReference>
<feature type="domain" description="Cadherin" evidence="23">
    <location>
        <begin position="458"/>
        <end position="565"/>
    </location>
</feature>
<name>A0A3P8W3J6_CYNSE</name>
<dbReference type="PANTHER" id="PTHR24028">
    <property type="entry name" value="CADHERIN-87A"/>
    <property type="match status" value="1"/>
</dbReference>
<feature type="domain" description="Cadherin" evidence="23">
    <location>
        <begin position="352"/>
        <end position="457"/>
    </location>
</feature>
<evidence type="ECO:0000256" key="3">
    <source>
        <dbReference type="ARBA" id="ARBA00004613"/>
    </source>
</evidence>
<dbReference type="PRINTS" id="PR00205">
    <property type="entry name" value="CADHERIN"/>
</dbReference>
<evidence type="ECO:0000256" key="4">
    <source>
        <dbReference type="ARBA" id="ARBA00022475"/>
    </source>
</evidence>
<dbReference type="Pfam" id="PF00028">
    <property type="entry name" value="Cadherin"/>
    <property type="match status" value="5"/>
</dbReference>
<feature type="compositionally biased region" description="Low complexity" evidence="20">
    <location>
        <begin position="878"/>
        <end position="890"/>
    </location>
</feature>
<evidence type="ECO:0000256" key="20">
    <source>
        <dbReference type="SAM" id="MobiDB-lite"/>
    </source>
</evidence>
<feature type="domain" description="Cadherin" evidence="23">
    <location>
        <begin position="130"/>
        <end position="238"/>
    </location>
</feature>
<dbReference type="Pfam" id="PF08266">
    <property type="entry name" value="Cadherin_2"/>
    <property type="match status" value="1"/>
</dbReference>
<evidence type="ECO:0000259" key="23">
    <source>
        <dbReference type="PROSITE" id="PS50268"/>
    </source>
</evidence>
<reference evidence="24" key="2">
    <citation type="submission" date="2025-08" db="UniProtKB">
        <authorList>
            <consortium name="Ensembl"/>
        </authorList>
    </citation>
    <scope>IDENTIFICATION</scope>
</reference>
<evidence type="ECO:0000256" key="21">
    <source>
        <dbReference type="SAM" id="Phobius"/>
    </source>
</evidence>
<feature type="region of interest" description="Disordered" evidence="20">
    <location>
        <begin position="849"/>
        <end position="928"/>
    </location>
</feature>
<dbReference type="Gene3D" id="2.60.40.60">
    <property type="entry name" value="Cadherins"/>
    <property type="match status" value="6"/>
</dbReference>
<dbReference type="GeneTree" id="ENSGT00940000160403"/>
<evidence type="ECO:0000313" key="25">
    <source>
        <dbReference type="Proteomes" id="UP000265120"/>
    </source>
</evidence>
<feature type="domain" description="Cadherin" evidence="23">
    <location>
        <begin position="615"/>
        <end position="709"/>
    </location>
</feature>
<keyword evidence="11" id="KW-0965">Cell junction</keyword>
<dbReference type="FunFam" id="2.60.40.60:FF:000190">
    <property type="entry name" value="Protocadherin 12"/>
    <property type="match status" value="1"/>
</dbReference>
<dbReference type="FunFam" id="2.60.40.60:FF:000003">
    <property type="entry name" value="Protocadherin alpha 2"/>
    <property type="match status" value="1"/>
</dbReference>
<dbReference type="PROSITE" id="PS50268">
    <property type="entry name" value="CADHERIN_2"/>
    <property type="match status" value="6"/>
</dbReference>